<dbReference type="CDD" id="cd17321">
    <property type="entry name" value="MFS_MMR_MDR_like"/>
    <property type="match status" value="1"/>
</dbReference>
<dbReference type="SUPFAM" id="SSF103473">
    <property type="entry name" value="MFS general substrate transporter"/>
    <property type="match status" value="2"/>
</dbReference>
<dbReference type="RefSeq" id="WP_101560251.1">
    <property type="nucleotide sequence ID" value="NZ_CP113787.1"/>
</dbReference>
<evidence type="ECO:0000313" key="8">
    <source>
        <dbReference type="Proteomes" id="UP001163127"/>
    </source>
</evidence>
<feature type="transmembrane region" description="Helical" evidence="5">
    <location>
        <begin position="375"/>
        <end position="394"/>
    </location>
</feature>
<dbReference type="InterPro" id="IPR011701">
    <property type="entry name" value="MFS"/>
</dbReference>
<evidence type="ECO:0000256" key="3">
    <source>
        <dbReference type="ARBA" id="ARBA00022989"/>
    </source>
</evidence>
<proteinExistence type="predicted"/>
<organism evidence="7 8">
    <name type="scientific">Actinomyces naeslundii</name>
    <dbReference type="NCBI Taxonomy" id="1655"/>
    <lineage>
        <taxon>Bacteria</taxon>
        <taxon>Bacillati</taxon>
        <taxon>Actinomycetota</taxon>
        <taxon>Actinomycetes</taxon>
        <taxon>Actinomycetales</taxon>
        <taxon>Actinomycetaceae</taxon>
        <taxon>Actinomyces</taxon>
    </lineage>
</organism>
<evidence type="ECO:0000256" key="5">
    <source>
        <dbReference type="SAM" id="Phobius"/>
    </source>
</evidence>
<feature type="transmembrane region" description="Helical" evidence="5">
    <location>
        <begin position="62"/>
        <end position="79"/>
    </location>
</feature>
<dbReference type="GO" id="GO:0005886">
    <property type="term" value="C:plasma membrane"/>
    <property type="evidence" value="ECO:0007669"/>
    <property type="project" value="UniProtKB-SubCell"/>
</dbReference>
<keyword evidence="3 5" id="KW-1133">Transmembrane helix</keyword>
<dbReference type="PROSITE" id="PS51257">
    <property type="entry name" value="PROKAR_LIPOPROTEIN"/>
    <property type="match status" value="1"/>
</dbReference>
<dbReference type="InterPro" id="IPR020846">
    <property type="entry name" value="MFS_dom"/>
</dbReference>
<feature type="transmembrane region" description="Helical" evidence="5">
    <location>
        <begin position="313"/>
        <end position="332"/>
    </location>
</feature>
<gene>
    <name evidence="7" type="ORF">OFA60_11440</name>
</gene>
<dbReference type="PRINTS" id="PR01036">
    <property type="entry name" value="TCRTETB"/>
</dbReference>
<evidence type="ECO:0000259" key="6">
    <source>
        <dbReference type="PROSITE" id="PS50850"/>
    </source>
</evidence>
<dbReference type="Gene3D" id="1.20.1250.20">
    <property type="entry name" value="MFS general substrate transporter like domains"/>
    <property type="match status" value="2"/>
</dbReference>
<dbReference type="Pfam" id="PF07690">
    <property type="entry name" value="MFS_1"/>
    <property type="match status" value="1"/>
</dbReference>
<accession>A0AA47FG88</accession>
<dbReference type="PROSITE" id="PS50850">
    <property type="entry name" value="MFS"/>
    <property type="match status" value="1"/>
</dbReference>
<feature type="transmembrane region" description="Helical" evidence="5">
    <location>
        <begin position="181"/>
        <end position="200"/>
    </location>
</feature>
<feature type="transmembrane region" description="Helical" evidence="5">
    <location>
        <begin position="344"/>
        <end position="363"/>
    </location>
</feature>
<dbReference type="Proteomes" id="UP001163127">
    <property type="component" value="Chromosome"/>
</dbReference>
<dbReference type="PANTHER" id="PTHR42718">
    <property type="entry name" value="MAJOR FACILITATOR SUPERFAMILY MULTIDRUG TRANSPORTER MFSC"/>
    <property type="match status" value="1"/>
</dbReference>
<evidence type="ECO:0000313" key="7">
    <source>
        <dbReference type="EMBL" id="WAL42640.1"/>
    </source>
</evidence>
<sequence length="517" mass="53087">MTSHEKEGYSMSTPHSISRSQQLLTLLTACLAVLILPASLTGTSVAIPQINAELHPGLVELQWVVNAYNLTFAAFMLISGSLADILGRKRVFIFGTTLFAVCSLASVLANNILLLDVARGLSGVGAAAMMTAGSALLAQAYTGEQLAKAFAIFGSAAGAGLAIGPSLSGFLVGLAGWRSVFGLHLAVSIVILLLTVGVPAGQEAPGTSRIDWAGSGTFTPALFAFVLAIMQGPQLGWTSPFVMITGAACVVFGVLFILAERKSDHPMFDFTLLRNPRFFTLCLIPVTLAFSFVSLLVYLPIYFTAAYGFDSGVVGWIMVIMTVPVVLVPLVAGQLLARGATARWLLAISMLLVGIGAGALLVIDPKTSVATLAPGLLLIGAGMGLSAGILDGAAVGSVPPERAGTAAGMFNTSRLAGETIGVAVIGTLLVGLVQNDLRGAAVLQGKSANQAANQVLGGNITEFAGGDNALTSVLSQVFTSALHIVLGGMLIIAILTAAITLVLMRGDSRVDDSDTSS</sequence>
<dbReference type="AlphaFoldDB" id="A0AA47FG88"/>
<dbReference type="EMBL" id="CP113787">
    <property type="protein sequence ID" value="WAL42640.1"/>
    <property type="molecule type" value="Genomic_DNA"/>
</dbReference>
<comment type="subcellular location">
    <subcellularLocation>
        <location evidence="1">Cell membrane</location>
        <topology evidence="1">Multi-pass membrane protein</topology>
    </subcellularLocation>
</comment>
<keyword evidence="2 5" id="KW-0812">Transmembrane</keyword>
<feature type="transmembrane region" description="Helical" evidence="5">
    <location>
        <begin position="481"/>
        <end position="503"/>
    </location>
</feature>
<name>A0AA47FG88_ACTNA</name>
<feature type="transmembrane region" description="Helical" evidence="5">
    <location>
        <begin position="120"/>
        <end position="138"/>
    </location>
</feature>
<dbReference type="PANTHER" id="PTHR42718:SF49">
    <property type="entry name" value="EXPORT PROTEIN"/>
    <property type="match status" value="1"/>
</dbReference>
<feature type="transmembrane region" description="Helical" evidence="5">
    <location>
        <begin position="212"/>
        <end position="231"/>
    </location>
</feature>
<reference evidence="7" key="1">
    <citation type="submission" date="2022-11" db="EMBL/GenBank/DDBJ databases">
        <title>Dental biofilm bacteria. Genome sequencing and assembly.</title>
        <authorList>
            <person name="Robertsson C."/>
        </authorList>
    </citation>
    <scope>NUCLEOTIDE SEQUENCE</scope>
    <source>
        <strain evidence="7">CW</strain>
    </source>
</reference>
<dbReference type="InterPro" id="IPR036259">
    <property type="entry name" value="MFS_trans_sf"/>
</dbReference>
<feature type="transmembrane region" description="Helical" evidence="5">
    <location>
        <begin position="415"/>
        <end position="433"/>
    </location>
</feature>
<feature type="domain" description="Major facilitator superfamily (MFS) profile" evidence="6">
    <location>
        <begin position="25"/>
        <end position="505"/>
    </location>
</feature>
<protein>
    <submittedName>
        <fullName evidence="7">MFS transporter</fullName>
    </submittedName>
</protein>
<evidence type="ECO:0000256" key="4">
    <source>
        <dbReference type="ARBA" id="ARBA00023136"/>
    </source>
</evidence>
<evidence type="ECO:0000256" key="1">
    <source>
        <dbReference type="ARBA" id="ARBA00004651"/>
    </source>
</evidence>
<dbReference type="GO" id="GO:0022857">
    <property type="term" value="F:transmembrane transporter activity"/>
    <property type="evidence" value="ECO:0007669"/>
    <property type="project" value="InterPro"/>
</dbReference>
<keyword evidence="4 5" id="KW-0472">Membrane</keyword>
<feature type="transmembrane region" description="Helical" evidence="5">
    <location>
        <begin position="91"/>
        <end position="114"/>
    </location>
</feature>
<feature type="transmembrane region" description="Helical" evidence="5">
    <location>
        <begin position="150"/>
        <end position="175"/>
    </location>
</feature>
<feature type="transmembrane region" description="Helical" evidence="5">
    <location>
        <begin position="278"/>
        <end position="301"/>
    </location>
</feature>
<evidence type="ECO:0000256" key="2">
    <source>
        <dbReference type="ARBA" id="ARBA00022692"/>
    </source>
</evidence>
<feature type="transmembrane region" description="Helical" evidence="5">
    <location>
        <begin position="237"/>
        <end position="258"/>
    </location>
</feature>